<dbReference type="PANTHER" id="PTHR34835:SF90">
    <property type="entry name" value="AMINOTRANSFERASE-LIKE PLANT MOBILE DOMAIN-CONTAINING PROTEIN"/>
    <property type="match status" value="1"/>
</dbReference>
<feature type="region of interest" description="Disordered" evidence="1">
    <location>
        <begin position="1"/>
        <end position="41"/>
    </location>
</feature>
<sequence>MEELRRSGRLKGKGPVTGDDGEAQGKDVREPVKRTKGESSKAYVFQTRTSPKPLYNAMLTLKPIQKACLEQNGFGNLLDFKVDGIPSKLGFYVVDNFDPKNMEIKMARHSLVITRQSIGEMLGINNEGLDILEEEKTNDEEMIKNWTEQFEKEDITPSDVKSMIRKSKVADINFKLNFLVLFTSVMGNVKPKGICDLSILEYISTTTDFSSINWCSYVWRCLQTCKNGWKRDKTYSYFLGSITFLTMMYVDGMVCNAFNFGRKRPPTTFWTHELLREREIEEIKSGLGNGELQGPYVEEEIDPMPETVEGFVWKLKKYVECIYKERTGFEKTLLKAIEMFPGNNLVSELSQRYTEALKYQPGGNEGTSHANVHTEDEPQNATLEVDLGEGIQTYEAVDLSVSEFDSPAYIMGPLTQQEVWKSVDRVDADIEYAKKVSDWDAPSFSLGLTPDFVKGPLDTEYAMGTQTQNEVVETVDRVATALSSKKSVKSTLGIPRFNLDMAENSESAEGKKPVKGKKPMEAVPLRVLEPVSNKGDESTRRDKRIISLTAKMKSPYYARVTDADSEENAREKRVTKYLFNRMSSNHSDVLFETTFGHQSSREQMLTLGPQESVATNVIDSWCAVLNALESLKDKNSPLRLFLPTFVVDTSAINDEYAADALVKNYLINAETANAKDGRSSILKGIDLVFIPVCNDQHQFLVCFNLKKPAVSVIDNKKNEKKNAPRKRIKTEKMEDMRVASMLHTNFGQYMLARFHAKAKSIINADLERGKFNWQTDEREKDSGVFLMRHMETYKGTGMGKWNCGLDADVKKQLTQLGRLRKKYAARILLSDCNIHKEKIRAESDQMEDENVHV</sequence>
<dbReference type="PANTHER" id="PTHR34835">
    <property type="entry name" value="OS07G0283600 PROTEIN-RELATED"/>
    <property type="match status" value="1"/>
</dbReference>
<evidence type="ECO:0000313" key="2">
    <source>
        <dbReference type="EMBL" id="PWA93030.1"/>
    </source>
</evidence>
<reference evidence="2 3" key="1">
    <citation type="journal article" date="2018" name="Mol. Plant">
        <title>The genome of Artemisia annua provides insight into the evolution of Asteraceae family and artemisinin biosynthesis.</title>
        <authorList>
            <person name="Shen Q."/>
            <person name="Zhang L."/>
            <person name="Liao Z."/>
            <person name="Wang S."/>
            <person name="Yan T."/>
            <person name="Shi P."/>
            <person name="Liu M."/>
            <person name="Fu X."/>
            <person name="Pan Q."/>
            <person name="Wang Y."/>
            <person name="Lv Z."/>
            <person name="Lu X."/>
            <person name="Zhang F."/>
            <person name="Jiang W."/>
            <person name="Ma Y."/>
            <person name="Chen M."/>
            <person name="Hao X."/>
            <person name="Li L."/>
            <person name="Tang Y."/>
            <person name="Lv G."/>
            <person name="Zhou Y."/>
            <person name="Sun X."/>
            <person name="Brodelius P.E."/>
            <person name="Rose J.K.C."/>
            <person name="Tang K."/>
        </authorList>
    </citation>
    <scope>NUCLEOTIDE SEQUENCE [LARGE SCALE GENOMIC DNA]</scope>
    <source>
        <strain evidence="3">cv. Huhao1</strain>
        <tissue evidence="2">Leaf</tissue>
    </source>
</reference>
<gene>
    <name evidence="2" type="ORF">CTI12_AA075780</name>
</gene>
<feature type="compositionally biased region" description="Basic and acidic residues" evidence="1">
    <location>
        <begin position="23"/>
        <end position="39"/>
    </location>
</feature>
<evidence type="ECO:0000313" key="3">
    <source>
        <dbReference type="Proteomes" id="UP000245207"/>
    </source>
</evidence>
<protein>
    <recommendedName>
        <fullName evidence="4">Ulp1 protease family, C-terminal catalytic domain-containing protein</fullName>
    </recommendedName>
</protein>
<keyword evidence="3" id="KW-1185">Reference proteome</keyword>
<comment type="caution">
    <text evidence="2">The sequence shown here is derived from an EMBL/GenBank/DDBJ whole genome shotgun (WGS) entry which is preliminary data.</text>
</comment>
<proteinExistence type="predicted"/>
<evidence type="ECO:0000256" key="1">
    <source>
        <dbReference type="SAM" id="MobiDB-lite"/>
    </source>
</evidence>
<dbReference type="Proteomes" id="UP000245207">
    <property type="component" value="Unassembled WGS sequence"/>
</dbReference>
<evidence type="ECO:0008006" key="4">
    <source>
        <dbReference type="Google" id="ProtNLM"/>
    </source>
</evidence>
<accession>A0A2U1Q4T8</accession>
<dbReference type="AlphaFoldDB" id="A0A2U1Q4T8"/>
<organism evidence="2 3">
    <name type="scientific">Artemisia annua</name>
    <name type="common">Sweet wormwood</name>
    <dbReference type="NCBI Taxonomy" id="35608"/>
    <lineage>
        <taxon>Eukaryota</taxon>
        <taxon>Viridiplantae</taxon>
        <taxon>Streptophyta</taxon>
        <taxon>Embryophyta</taxon>
        <taxon>Tracheophyta</taxon>
        <taxon>Spermatophyta</taxon>
        <taxon>Magnoliopsida</taxon>
        <taxon>eudicotyledons</taxon>
        <taxon>Gunneridae</taxon>
        <taxon>Pentapetalae</taxon>
        <taxon>asterids</taxon>
        <taxon>campanulids</taxon>
        <taxon>Asterales</taxon>
        <taxon>Asteraceae</taxon>
        <taxon>Asteroideae</taxon>
        <taxon>Anthemideae</taxon>
        <taxon>Artemisiinae</taxon>
        <taxon>Artemisia</taxon>
    </lineage>
</organism>
<dbReference type="Gene3D" id="3.40.395.10">
    <property type="entry name" value="Adenoviral Proteinase, Chain A"/>
    <property type="match status" value="1"/>
</dbReference>
<name>A0A2U1Q4T8_ARTAN</name>
<dbReference type="InterPro" id="IPR038765">
    <property type="entry name" value="Papain-like_cys_pep_sf"/>
</dbReference>
<dbReference type="OrthoDB" id="1582711at2759"/>
<dbReference type="EMBL" id="PKPP01000416">
    <property type="protein sequence ID" value="PWA93030.1"/>
    <property type="molecule type" value="Genomic_DNA"/>
</dbReference>
<dbReference type="SUPFAM" id="SSF54001">
    <property type="entry name" value="Cysteine proteinases"/>
    <property type="match status" value="1"/>
</dbReference>